<keyword evidence="9" id="KW-1185">Reference proteome</keyword>
<dbReference type="SUPFAM" id="SSF56281">
    <property type="entry name" value="Metallo-hydrolase/oxidoreductase"/>
    <property type="match status" value="1"/>
</dbReference>
<feature type="domain" description="Metallo-beta-lactamase" evidence="7">
    <location>
        <begin position="501"/>
        <end position="684"/>
    </location>
</feature>
<feature type="transmembrane region" description="Helical" evidence="6">
    <location>
        <begin position="327"/>
        <end position="345"/>
    </location>
</feature>
<dbReference type="InterPro" id="IPR001279">
    <property type="entry name" value="Metallo-B-lactamas"/>
</dbReference>
<comment type="subcellular location">
    <subcellularLocation>
        <location evidence="1">Cell membrane</location>
        <topology evidence="1">Multi-pass membrane protein</topology>
    </subcellularLocation>
</comment>
<dbReference type="PANTHER" id="PTHR30619">
    <property type="entry name" value="DNA INTERNALIZATION/COMPETENCE PROTEIN COMEC/REC2"/>
    <property type="match status" value="1"/>
</dbReference>
<keyword evidence="4 6" id="KW-1133">Transmembrane helix</keyword>
<proteinExistence type="predicted"/>
<accession>A0ABT5NKZ0</accession>
<dbReference type="PANTHER" id="PTHR30619:SF1">
    <property type="entry name" value="RECOMBINATION PROTEIN 2"/>
    <property type="match status" value="1"/>
</dbReference>
<dbReference type="Pfam" id="PF13567">
    <property type="entry name" value="DUF4131"/>
    <property type="match status" value="1"/>
</dbReference>
<feature type="transmembrane region" description="Helical" evidence="6">
    <location>
        <begin position="387"/>
        <end position="408"/>
    </location>
</feature>
<dbReference type="InterPro" id="IPR004477">
    <property type="entry name" value="ComEC_N"/>
</dbReference>
<feature type="transmembrane region" description="Helical" evidence="6">
    <location>
        <begin position="440"/>
        <end position="462"/>
    </location>
</feature>
<comment type="caution">
    <text evidence="8">The sequence shown here is derived from an EMBL/GenBank/DDBJ whole genome shotgun (WGS) entry which is preliminary data.</text>
</comment>
<protein>
    <submittedName>
        <fullName evidence="8">DNA internalization-related competence protein ComEC/Rec2</fullName>
    </submittedName>
</protein>
<feature type="transmembrane region" description="Helical" evidence="6">
    <location>
        <begin position="357"/>
        <end position="375"/>
    </location>
</feature>
<dbReference type="RefSeq" id="WP_273911914.1">
    <property type="nucleotide sequence ID" value="NZ_JAMDGX010000046.1"/>
</dbReference>
<keyword evidence="3 6" id="KW-0812">Transmembrane</keyword>
<evidence type="ECO:0000259" key="7">
    <source>
        <dbReference type="SMART" id="SM00849"/>
    </source>
</evidence>
<dbReference type="Proteomes" id="UP001148203">
    <property type="component" value="Unassembled WGS sequence"/>
</dbReference>
<evidence type="ECO:0000256" key="3">
    <source>
        <dbReference type="ARBA" id="ARBA00022692"/>
    </source>
</evidence>
<keyword evidence="5 6" id="KW-0472">Membrane</keyword>
<keyword evidence="2" id="KW-1003">Cell membrane</keyword>
<dbReference type="InterPro" id="IPR035681">
    <property type="entry name" value="ComA-like_MBL"/>
</dbReference>
<organism evidence="8 9">
    <name type="scientific">Pseudomonas fontis</name>
    <dbReference type="NCBI Taxonomy" id="2942633"/>
    <lineage>
        <taxon>Bacteria</taxon>
        <taxon>Pseudomonadati</taxon>
        <taxon>Pseudomonadota</taxon>
        <taxon>Gammaproteobacteria</taxon>
        <taxon>Pseudomonadales</taxon>
        <taxon>Pseudomonadaceae</taxon>
        <taxon>Pseudomonas</taxon>
    </lineage>
</organism>
<dbReference type="Gene3D" id="3.60.15.10">
    <property type="entry name" value="Ribonuclease Z/Hydroxyacylglutathione hydrolase-like"/>
    <property type="match status" value="1"/>
</dbReference>
<dbReference type="Pfam" id="PF03772">
    <property type="entry name" value="Competence"/>
    <property type="match status" value="1"/>
</dbReference>
<dbReference type="InterPro" id="IPR025405">
    <property type="entry name" value="DUF4131"/>
</dbReference>
<evidence type="ECO:0000256" key="1">
    <source>
        <dbReference type="ARBA" id="ARBA00004651"/>
    </source>
</evidence>
<sequence>MRAGMFALALGLLSLGWLPVLPSVGWLVLLAALGVVCLGVRRYVVGLFLLGLCWACVSAQGALDERLGAQLDGRTLWLEGLVVGLPTQDVGSVRFELAQASSRRAQLPARIRLSWYGGPPVQSGERWRLAVNLKQPQGLLNPHGPDLQAGLLARRIGALGSVKAGERLAPASAAWRDGLRQRLLGVTAFGREGALAALVLGDGAALSREDWQVLQATGTVHLMVISGQHVGLLAGLVYALVAGLARVGGWPRRLPWLPWACGLAFAAALGYGLLAGFQVPVQRACIMLAVVLLWRLRFRHLGFGLPLLIALNGVLLVEPLASLQPGFWLSFTAVGVLIVVFSGRLGRWAPWRAWTRAQGLIAIGLLPVLLAWGLPISLSAPLANLVAVPWISVMVVPLALLGTLLLPVPWLGENLLWITGGLLELLFVFLGWVAAWQPAWIPIALPTWSGLLVCLGAALVLLPRGLPMRVLGIPLLLFAGFTPRDEVPQGQVDIWQLDVGQGQAFVLRTRDHAMLYDAGPALANIDLGERIVVPTLQRLGVRQLDLMLISHSDADHAGGALAVQRDMPVARVMGGTHDLPDALQARPCEGDEQWQWNGVRFSVWRWQGAGDSNQGSCVLRVEAGGETLLLTGDIDARAEAAWLRGPMAGPVDWLQAPHHGSRTSSSQAFVEVTAPRAVLISRGRYNNFGHPHPQVLARYAAQGIAVYDSAHLGAIHLRLGSGESAQGLRQQRRFWREPT</sequence>
<evidence type="ECO:0000256" key="6">
    <source>
        <dbReference type="SAM" id="Phobius"/>
    </source>
</evidence>
<evidence type="ECO:0000313" key="8">
    <source>
        <dbReference type="EMBL" id="MDD0989176.1"/>
    </source>
</evidence>
<dbReference type="NCBIfam" id="TIGR00360">
    <property type="entry name" value="ComEC_N-term"/>
    <property type="match status" value="1"/>
</dbReference>
<gene>
    <name evidence="8" type="ORF">M5G11_01305</name>
</gene>
<dbReference type="EMBL" id="JAMDGY010000007">
    <property type="protein sequence ID" value="MDD0989176.1"/>
    <property type="molecule type" value="Genomic_DNA"/>
</dbReference>
<evidence type="ECO:0000256" key="2">
    <source>
        <dbReference type="ARBA" id="ARBA00022475"/>
    </source>
</evidence>
<dbReference type="InterPro" id="IPR052159">
    <property type="entry name" value="Competence_DNA_uptake"/>
</dbReference>
<name>A0ABT5NKZ0_9PSED</name>
<evidence type="ECO:0000313" key="9">
    <source>
        <dbReference type="Proteomes" id="UP001148203"/>
    </source>
</evidence>
<feature type="transmembrane region" description="Helical" evidence="6">
    <location>
        <begin position="256"/>
        <end position="274"/>
    </location>
</feature>
<dbReference type="SMART" id="SM00849">
    <property type="entry name" value="Lactamase_B"/>
    <property type="match status" value="1"/>
</dbReference>
<dbReference type="InterPro" id="IPR036866">
    <property type="entry name" value="RibonucZ/Hydroxyglut_hydro"/>
</dbReference>
<dbReference type="NCBIfam" id="TIGR00361">
    <property type="entry name" value="ComEC_Rec2"/>
    <property type="match status" value="1"/>
</dbReference>
<feature type="transmembrane region" description="Helical" evidence="6">
    <location>
        <begin position="303"/>
        <end position="321"/>
    </location>
</feature>
<dbReference type="Pfam" id="PF00753">
    <property type="entry name" value="Lactamase_B"/>
    <property type="match status" value="1"/>
</dbReference>
<dbReference type="InterPro" id="IPR004797">
    <property type="entry name" value="Competence_ComEC/Rec2"/>
</dbReference>
<reference evidence="8 9" key="1">
    <citation type="submission" date="2022-05" db="EMBL/GenBank/DDBJ databases">
        <title>Novel Pseudomonas spp. Isolated from a Rainbow Trout Aquaculture Facility.</title>
        <authorList>
            <person name="Testerman T."/>
            <person name="Graf J."/>
        </authorList>
    </citation>
    <scope>NUCLEOTIDE SEQUENCE [LARGE SCALE GENOMIC DNA]</scope>
    <source>
        <strain evidence="8 9">ID681</strain>
    </source>
</reference>
<evidence type="ECO:0000256" key="4">
    <source>
        <dbReference type="ARBA" id="ARBA00022989"/>
    </source>
</evidence>
<dbReference type="CDD" id="cd07731">
    <property type="entry name" value="ComA-like_MBL-fold"/>
    <property type="match status" value="1"/>
</dbReference>
<feature type="transmembrane region" description="Helical" evidence="6">
    <location>
        <begin position="415"/>
        <end position="434"/>
    </location>
</feature>
<feature type="transmembrane region" description="Helical" evidence="6">
    <location>
        <begin position="32"/>
        <end position="57"/>
    </location>
</feature>
<evidence type="ECO:0000256" key="5">
    <source>
        <dbReference type="ARBA" id="ARBA00023136"/>
    </source>
</evidence>